<dbReference type="GO" id="GO:0006817">
    <property type="term" value="P:phosphate ion transport"/>
    <property type="evidence" value="ECO:0007669"/>
    <property type="project" value="UniProtKB-KW"/>
</dbReference>
<dbReference type="EMBL" id="JABAFY010000048">
    <property type="protein sequence ID" value="NME52887.1"/>
    <property type="molecule type" value="Genomic_DNA"/>
</dbReference>
<feature type="transmembrane region" description="Helical" evidence="9">
    <location>
        <begin position="552"/>
        <end position="572"/>
    </location>
</feature>
<accession>A0A848CKJ5</accession>
<keyword evidence="4" id="KW-1003">Cell membrane</keyword>
<keyword evidence="8 9" id="KW-0472">Membrane</keyword>
<feature type="domain" description="ABC transmembrane type-1" evidence="10">
    <location>
        <begin position="64"/>
        <end position="274"/>
    </location>
</feature>
<comment type="caution">
    <text evidence="11">The sequence shown here is derived from an EMBL/GenBank/DDBJ whole genome shotgun (WGS) entry which is preliminary data.</text>
</comment>
<dbReference type="GO" id="GO:0005886">
    <property type="term" value="C:plasma membrane"/>
    <property type="evidence" value="ECO:0007669"/>
    <property type="project" value="UniProtKB-SubCell"/>
</dbReference>
<dbReference type="CDD" id="cd06261">
    <property type="entry name" value="TM_PBP2"/>
    <property type="match status" value="2"/>
</dbReference>
<evidence type="ECO:0000313" key="12">
    <source>
        <dbReference type="Proteomes" id="UP000522333"/>
    </source>
</evidence>
<feature type="transmembrane region" description="Helical" evidence="9">
    <location>
        <begin position="302"/>
        <end position="324"/>
    </location>
</feature>
<evidence type="ECO:0000313" key="11">
    <source>
        <dbReference type="EMBL" id="NME52887.1"/>
    </source>
</evidence>
<dbReference type="PROSITE" id="PS51257">
    <property type="entry name" value="PROKAR_LIPOPROTEIN"/>
    <property type="match status" value="1"/>
</dbReference>
<feature type="transmembrane region" description="Helical" evidence="9">
    <location>
        <begin position="252"/>
        <end position="274"/>
    </location>
</feature>
<keyword evidence="7 9" id="KW-1133">Transmembrane helix</keyword>
<proteinExistence type="inferred from homology"/>
<feature type="transmembrane region" description="Helical" evidence="9">
    <location>
        <begin position="140"/>
        <end position="163"/>
    </location>
</feature>
<dbReference type="PANTHER" id="PTHR30425:SF1">
    <property type="entry name" value="PHOSPHATE TRANSPORT SYSTEM PERMEASE PROTEIN PSTC"/>
    <property type="match status" value="1"/>
</dbReference>
<evidence type="ECO:0000256" key="7">
    <source>
        <dbReference type="ARBA" id="ARBA00022989"/>
    </source>
</evidence>
<name>A0A848CKJ5_9BACT</name>
<evidence type="ECO:0000256" key="3">
    <source>
        <dbReference type="ARBA" id="ARBA00022448"/>
    </source>
</evidence>
<feature type="transmembrane region" description="Helical" evidence="9">
    <location>
        <begin position="355"/>
        <end position="384"/>
    </location>
</feature>
<comment type="similarity">
    <text evidence="2">Belongs to the binding-protein-dependent transport system permease family. CysTW subfamily.</text>
</comment>
<feature type="transmembrane region" description="Helical" evidence="9">
    <location>
        <begin position="59"/>
        <end position="83"/>
    </location>
</feature>
<dbReference type="InterPro" id="IPR051124">
    <property type="entry name" value="Phosphate_Transport_Permease"/>
</dbReference>
<dbReference type="AlphaFoldDB" id="A0A848CKJ5"/>
<feature type="transmembrane region" description="Helical" evidence="9">
    <location>
        <begin position="434"/>
        <end position="457"/>
    </location>
</feature>
<keyword evidence="6 9" id="KW-0812">Transmembrane</keyword>
<dbReference type="GO" id="GO:0055085">
    <property type="term" value="P:transmembrane transport"/>
    <property type="evidence" value="ECO:0007669"/>
    <property type="project" value="InterPro"/>
</dbReference>
<dbReference type="InterPro" id="IPR035906">
    <property type="entry name" value="MetI-like_sf"/>
</dbReference>
<dbReference type="SUPFAM" id="SSF161098">
    <property type="entry name" value="MetI-like"/>
    <property type="match status" value="2"/>
</dbReference>
<feature type="domain" description="ABC transmembrane type-1" evidence="10">
    <location>
        <begin position="359"/>
        <end position="569"/>
    </location>
</feature>
<dbReference type="Proteomes" id="UP000522333">
    <property type="component" value="Unassembled WGS sequence"/>
</dbReference>
<reference evidence="11 12" key="1">
    <citation type="submission" date="2020-04" db="EMBL/GenBank/DDBJ databases">
        <authorList>
            <person name="Hitch T.C.A."/>
            <person name="Wylensek D."/>
            <person name="Clavel T."/>
        </authorList>
    </citation>
    <scope>NUCLEOTIDE SEQUENCE [LARGE SCALE GENOMIC DNA]</scope>
    <source>
        <strain evidence="11 12">PG-251-APC-1</strain>
    </source>
</reference>
<comment type="subcellular location">
    <subcellularLocation>
        <location evidence="1 9">Cell membrane</location>
        <topology evidence="1 9">Multi-pass membrane protein</topology>
    </subcellularLocation>
</comment>
<gene>
    <name evidence="11" type="ORF">HF854_10255</name>
</gene>
<keyword evidence="5" id="KW-0592">Phosphate transport</keyword>
<evidence type="ECO:0000256" key="9">
    <source>
        <dbReference type="RuleBase" id="RU363032"/>
    </source>
</evidence>
<evidence type="ECO:0000256" key="8">
    <source>
        <dbReference type="ARBA" id="ARBA00023136"/>
    </source>
</evidence>
<feature type="transmembrane region" description="Helical" evidence="9">
    <location>
        <begin position="104"/>
        <end position="128"/>
    </location>
</feature>
<evidence type="ECO:0000256" key="4">
    <source>
        <dbReference type="ARBA" id="ARBA00022475"/>
    </source>
</evidence>
<dbReference type="Gene3D" id="1.10.3720.10">
    <property type="entry name" value="MetI-like"/>
    <property type="match status" value="2"/>
</dbReference>
<feature type="transmembrane region" description="Helical" evidence="9">
    <location>
        <begin position="396"/>
        <end position="422"/>
    </location>
</feature>
<dbReference type="Pfam" id="PF00528">
    <property type="entry name" value="BPD_transp_1"/>
    <property type="match status" value="2"/>
</dbReference>
<dbReference type="RefSeq" id="WP_168936191.1">
    <property type="nucleotide sequence ID" value="NZ_JABAFY010000048.1"/>
</dbReference>
<sequence>MAFPFLRRSGTLPRLCGLLVILATGALFALVGCFALPVLWSAQGSLIFSWAWRPPADFGILPMLAGSLILSFSALLLAWPLSLGLACALQDPRPAFWQKWLTGLIRFMTAIPTVVYGFAAVFLLTPLVREAAGQGSGLCWLSAACVLALLISPTMVLVMDVALREQMRRLLLPALSLGMSRHTVLACLALPAVRRWLLTAGLLGFGRAIGDTLIPLMLSGNAPNVPQNLFAGLRTLTAHMGLVTATDVGGPAYNSLFVAGGLLLCISTGVSLVLRRLEKKQDVLLPPVPALWRRHAPAGLHLLARGAGLLCSACVLALLGFLLWRGLPVLDAALLVGDAPFWPALLGRFPIWDGIWPACLGTLCLLGITMTLVLVPGIGCGIYLAEYAPPRMQRLLNSLMDILSGVPSIVMGIFGFTLILFLHRLGFAGASSGLLLAGGCLALLVLPALVVTTRTALESLPASLRLSGAALGLRHGQVVRHLLLPQASRGILSGVMLALGRSAEDTAVILLTGVVANAGLPAGLGLRFEALPFFIYYTAAQYQTPEELQRGFGAALTLLALSGGLLLLAWWLHERFRRERQPGMTPLTFSGGPQ</sequence>
<evidence type="ECO:0000259" key="10">
    <source>
        <dbReference type="PROSITE" id="PS50928"/>
    </source>
</evidence>
<evidence type="ECO:0000256" key="6">
    <source>
        <dbReference type="ARBA" id="ARBA00022692"/>
    </source>
</evidence>
<dbReference type="PANTHER" id="PTHR30425">
    <property type="entry name" value="PHOSPHATE TRANSPORT SYSTEM PERMEASE PROTEIN PST"/>
    <property type="match status" value="1"/>
</dbReference>
<evidence type="ECO:0000256" key="5">
    <source>
        <dbReference type="ARBA" id="ARBA00022592"/>
    </source>
</evidence>
<evidence type="ECO:0000256" key="1">
    <source>
        <dbReference type="ARBA" id="ARBA00004651"/>
    </source>
</evidence>
<evidence type="ECO:0000256" key="2">
    <source>
        <dbReference type="ARBA" id="ARBA00007069"/>
    </source>
</evidence>
<feature type="transmembrane region" description="Helical" evidence="9">
    <location>
        <begin position="506"/>
        <end position="526"/>
    </location>
</feature>
<dbReference type="InterPro" id="IPR000515">
    <property type="entry name" value="MetI-like"/>
</dbReference>
<organism evidence="11 12">
    <name type="scientific">Desulfovibrio piger</name>
    <dbReference type="NCBI Taxonomy" id="901"/>
    <lineage>
        <taxon>Bacteria</taxon>
        <taxon>Pseudomonadati</taxon>
        <taxon>Thermodesulfobacteriota</taxon>
        <taxon>Desulfovibrionia</taxon>
        <taxon>Desulfovibrionales</taxon>
        <taxon>Desulfovibrionaceae</taxon>
        <taxon>Desulfovibrio</taxon>
    </lineage>
</organism>
<keyword evidence="3 9" id="KW-0813">Transport</keyword>
<protein>
    <submittedName>
        <fullName evidence="11">ABC transporter permease subunit</fullName>
    </submittedName>
</protein>
<dbReference type="PROSITE" id="PS50928">
    <property type="entry name" value="ABC_TM1"/>
    <property type="match status" value="2"/>
</dbReference>